<dbReference type="Pfam" id="PF13472">
    <property type="entry name" value="Lipase_GDSL_2"/>
    <property type="match status" value="1"/>
</dbReference>
<dbReference type="OrthoDB" id="9774205at2"/>
<dbReference type="SUPFAM" id="SSF52266">
    <property type="entry name" value="SGNH hydrolase"/>
    <property type="match status" value="1"/>
</dbReference>
<dbReference type="InterPro" id="IPR036514">
    <property type="entry name" value="SGNH_hydro_sf"/>
</dbReference>
<dbReference type="InterPro" id="IPR051532">
    <property type="entry name" value="Ester_Hydrolysis_Enzymes"/>
</dbReference>
<gene>
    <name evidence="3" type="ORF">SAMN05192574_101600</name>
</gene>
<evidence type="ECO:0000313" key="4">
    <source>
        <dbReference type="Proteomes" id="UP000198942"/>
    </source>
</evidence>
<dbReference type="InterPro" id="IPR013830">
    <property type="entry name" value="SGNH_hydro"/>
</dbReference>
<keyword evidence="1" id="KW-0732">Signal</keyword>
<accession>A0A1H8AP89</accession>
<feature type="chain" id="PRO_5011497287" evidence="1">
    <location>
        <begin position="20"/>
        <end position="461"/>
    </location>
</feature>
<dbReference type="PANTHER" id="PTHR30383">
    <property type="entry name" value="THIOESTERASE 1/PROTEASE 1/LYSOPHOSPHOLIPASE L1"/>
    <property type="match status" value="1"/>
</dbReference>
<dbReference type="GO" id="GO:0004622">
    <property type="term" value="F:phosphatidylcholine lysophospholipase activity"/>
    <property type="evidence" value="ECO:0007669"/>
    <property type="project" value="TreeGrafter"/>
</dbReference>
<dbReference type="AlphaFoldDB" id="A0A1H8AP89"/>
<organism evidence="3 4">
    <name type="scientific">Mucilaginibacter gossypiicola</name>
    <dbReference type="NCBI Taxonomy" id="551995"/>
    <lineage>
        <taxon>Bacteria</taxon>
        <taxon>Pseudomonadati</taxon>
        <taxon>Bacteroidota</taxon>
        <taxon>Sphingobacteriia</taxon>
        <taxon>Sphingobacteriales</taxon>
        <taxon>Sphingobacteriaceae</taxon>
        <taxon>Mucilaginibacter</taxon>
    </lineage>
</organism>
<keyword evidence="3" id="KW-0378">Hydrolase</keyword>
<dbReference type="STRING" id="551995.SAMN05192574_101600"/>
<name>A0A1H8AP89_9SPHI</name>
<dbReference type="PANTHER" id="PTHR30383:SF5">
    <property type="entry name" value="SGNH HYDROLASE-TYPE ESTERASE DOMAIN-CONTAINING PROTEIN"/>
    <property type="match status" value="1"/>
</dbReference>
<dbReference type="Gene3D" id="3.40.50.1110">
    <property type="entry name" value="SGNH hydrolase"/>
    <property type="match status" value="1"/>
</dbReference>
<dbReference type="Proteomes" id="UP000198942">
    <property type="component" value="Unassembled WGS sequence"/>
</dbReference>
<keyword evidence="4" id="KW-1185">Reference proteome</keyword>
<dbReference type="EMBL" id="FOCL01000001">
    <property type="protein sequence ID" value="SEM72326.1"/>
    <property type="molecule type" value="Genomic_DNA"/>
</dbReference>
<feature type="domain" description="SGNH hydrolase-type esterase" evidence="2">
    <location>
        <begin position="33"/>
        <end position="222"/>
    </location>
</feature>
<feature type="signal peptide" evidence="1">
    <location>
        <begin position="1"/>
        <end position="19"/>
    </location>
</feature>
<evidence type="ECO:0000256" key="1">
    <source>
        <dbReference type="SAM" id="SignalP"/>
    </source>
</evidence>
<proteinExistence type="predicted"/>
<dbReference type="CDD" id="cd01834">
    <property type="entry name" value="SGNH_hydrolase_like_2"/>
    <property type="match status" value="1"/>
</dbReference>
<protein>
    <submittedName>
        <fullName evidence="3">GDSL-like Lipase/Acylhydrolase family protein</fullName>
    </submittedName>
</protein>
<reference evidence="4" key="1">
    <citation type="submission" date="2016-10" db="EMBL/GenBank/DDBJ databases">
        <authorList>
            <person name="Varghese N."/>
            <person name="Submissions S."/>
        </authorList>
    </citation>
    <scope>NUCLEOTIDE SEQUENCE [LARGE SCALE GENOMIC DNA]</scope>
    <source>
        <strain evidence="4">Gh-48</strain>
    </source>
</reference>
<dbReference type="RefSeq" id="WP_091207408.1">
    <property type="nucleotide sequence ID" value="NZ_FOCL01000001.1"/>
</dbReference>
<sequence length="461" mass="52811">MKKLILLLVLIAARGAVIAQNIAPFRAGDRVAFVGNSITDGGHYHSYIWLYYMTRFPNMRITCYNAGIGGDVVGQINDRFEDDVFSKKPNVLTLTWGMNDTGYFEWYRADAQDFMDKKIQGSYDNYALLENKLKQHPEIRKIFILGSPYDEASKFTTKNIYPKKSAAFSKVIDFQRDAAKKNNWGYVDFFHPMTEINLREQAKDSTFSLTPNDRVHPDNDGHLVMAYLFLRAQGFSNKVVADVAVDAKSKKAIKAVNCKITNVVYAKDSVSFNYLANSLPYPIDTIPRGWGNRKKQADALNVVPFIKEMNQELLAVKGLKTANYDVLIDGEKMGNWSAEQLSGGINLAEITIAPQYQQAIQIRELNEERWDIERRIRMYVWMQFDFLKGKGLLFHDTNAAMDTVSKYAKKDIFVNGNKDNYTRARYKSLRDAWQKEMDVLTDQIYAINKPQNHRITIIASK</sequence>
<evidence type="ECO:0000313" key="3">
    <source>
        <dbReference type="EMBL" id="SEM72326.1"/>
    </source>
</evidence>
<evidence type="ECO:0000259" key="2">
    <source>
        <dbReference type="Pfam" id="PF13472"/>
    </source>
</evidence>